<comment type="caution">
    <text evidence="2">The sequence shown here is derived from an EMBL/GenBank/DDBJ whole genome shotgun (WGS) entry which is preliminary data.</text>
</comment>
<feature type="transmembrane region" description="Helical" evidence="1">
    <location>
        <begin position="37"/>
        <end position="58"/>
    </location>
</feature>
<keyword evidence="1" id="KW-1133">Transmembrane helix</keyword>
<accession>A0ABP4AAH1</accession>
<evidence type="ECO:0000313" key="2">
    <source>
        <dbReference type="EMBL" id="GAA0932106.1"/>
    </source>
</evidence>
<protein>
    <submittedName>
        <fullName evidence="2">Uncharacterized protein</fullName>
    </submittedName>
</protein>
<keyword evidence="3" id="KW-1185">Reference proteome</keyword>
<organism evidence="2 3">
    <name type="scientific">Nonomuraea longicatena</name>
    <dbReference type="NCBI Taxonomy" id="83682"/>
    <lineage>
        <taxon>Bacteria</taxon>
        <taxon>Bacillati</taxon>
        <taxon>Actinomycetota</taxon>
        <taxon>Actinomycetes</taxon>
        <taxon>Streptosporangiales</taxon>
        <taxon>Streptosporangiaceae</taxon>
        <taxon>Nonomuraea</taxon>
    </lineage>
</organism>
<evidence type="ECO:0000313" key="3">
    <source>
        <dbReference type="Proteomes" id="UP001501578"/>
    </source>
</evidence>
<dbReference type="EMBL" id="BAAAHQ010000017">
    <property type="protein sequence ID" value="GAA0932106.1"/>
    <property type="molecule type" value="Genomic_DNA"/>
</dbReference>
<dbReference type="Proteomes" id="UP001501578">
    <property type="component" value="Unassembled WGS sequence"/>
</dbReference>
<reference evidence="3" key="1">
    <citation type="journal article" date="2019" name="Int. J. Syst. Evol. Microbiol.">
        <title>The Global Catalogue of Microorganisms (GCM) 10K type strain sequencing project: providing services to taxonomists for standard genome sequencing and annotation.</title>
        <authorList>
            <consortium name="The Broad Institute Genomics Platform"/>
            <consortium name="The Broad Institute Genome Sequencing Center for Infectious Disease"/>
            <person name="Wu L."/>
            <person name="Ma J."/>
        </authorList>
    </citation>
    <scope>NUCLEOTIDE SEQUENCE [LARGE SCALE GENOMIC DNA]</scope>
    <source>
        <strain evidence="3">JCM 11136</strain>
    </source>
</reference>
<keyword evidence="1" id="KW-0472">Membrane</keyword>
<evidence type="ECO:0000256" key="1">
    <source>
        <dbReference type="SAM" id="Phobius"/>
    </source>
</evidence>
<sequence length="68" mass="7169">MLGWVLAAQGGVGVVNTLLGWWHWAEDLLVVNRVPLLAGYEVFASILIGVLGLAVLGISGSIDRKRAG</sequence>
<name>A0ABP4AAH1_9ACTN</name>
<keyword evidence="1" id="KW-0812">Transmembrane</keyword>
<gene>
    <name evidence="2" type="ORF">GCM10009560_37540</name>
</gene>
<proteinExistence type="predicted"/>